<keyword evidence="1" id="KW-1185">Reference proteome</keyword>
<reference evidence="1" key="1">
    <citation type="journal article" date="2021" name="Nat. Commun.">
        <title>Genomic analyses provide insights into spinach domestication and the genetic basis of agronomic traits.</title>
        <authorList>
            <person name="Cai X."/>
            <person name="Sun X."/>
            <person name="Xu C."/>
            <person name="Sun H."/>
            <person name="Wang X."/>
            <person name="Ge C."/>
            <person name="Zhang Z."/>
            <person name="Wang Q."/>
            <person name="Fei Z."/>
            <person name="Jiao C."/>
            <person name="Wang Q."/>
        </authorList>
    </citation>
    <scope>NUCLEOTIDE SEQUENCE [LARGE SCALE GENOMIC DNA]</scope>
    <source>
        <strain evidence="1">cv. Varoflay</strain>
    </source>
</reference>
<evidence type="ECO:0000313" key="1">
    <source>
        <dbReference type="Proteomes" id="UP000813463"/>
    </source>
</evidence>
<dbReference type="GeneID" id="110793959"/>
<dbReference type="Proteomes" id="UP000813463">
    <property type="component" value="Chromosome 5"/>
</dbReference>
<proteinExistence type="predicted"/>
<evidence type="ECO:0000313" key="2">
    <source>
        <dbReference type="RefSeq" id="XP_021854589.1"/>
    </source>
</evidence>
<organism evidence="1 2">
    <name type="scientific">Spinacia oleracea</name>
    <name type="common">Spinach</name>
    <dbReference type="NCBI Taxonomy" id="3562"/>
    <lineage>
        <taxon>Eukaryota</taxon>
        <taxon>Viridiplantae</taxon>
        <taxon>Streptophyta</taxon>
        <taxon>Embryophyta</taxon>
        <taxon>Tracheophyta</taxon>
        <taxon>Spermatophyta</taxon>
        <taxon>Magnoliopsida</taxon>
        <taxon>eudicotyledons</taxon>
        <taxon>Gunneridae</taxon>
        <taxon>Pentapetalae</taxon>
        <taxon>Caryophyllales</taxon>
        <taxon>Chenopodiaceae</taxon>
        <taxon>Chenopodioideae</taxon>
        <taxon>Anserineae</taxon>
        <taxon>Spinacia</taxon>
    </lineage>
</organism>
<gene>
    <name evidence="2" type="primary">LOC110793959</name>
</gene>
<protein>
    <submittedName>
        <fullName evidence="2">Uncharacterized protein isoform X2</fullName>
    </submittedName>
</protein>
<sequence>MSSKAGCGSSVPESFTKTKKVELKGRNVLLKELINAGLPICKFILELVSANIHKTEKIFFQDMRNWCKAIWENSIGARLSGMSTLCLICSKSVNILSLFFRRQRKCA</sequence>
<dbReference type="AlphaFoldDB" id="A0A9R0K151"/>
<accession>A0A9R0K151</accession>
<reference evidence="2" key="2">
    <citation type="submission" date="2025-08" db="UniProtKB">
        <authorList>
            <consortium name="RefSeq"/>
        </authorList>
    </citation>
    <scope>IDENTIFICATION</scope>
    <source>
        <tissue evidence="2">Leaf</tissue>
    </source>
</reference>
<dbReference type="RefSeq" id="XP_021854589.1">
    <property type="nucleotide sequence ID" value="XM_021998897.2"/>
</dbReference>
<name>A0A9R0K151_SPIOL</name>